<dbReference type="STRING" id="659014.SAMN04487996_12134"/>
<gene>
    <name evidence="1" type="ORF">SAMN04487996_12134</name>
</gene>
<accession>A0A1G7VWR0</accession>
<dbReference type="SUPFAM" id="SSF109604">
    <property type="entry name" value="HD-domain/PDEase-like"/>
    <property type="match status" value="1"/>
</dbReference>
<proteinExistence type="predicted"/>
<evidence type="ECO:0000313" key="2">
    <source>
        <dbReference type="Proteomes" id="UP000198748"/>
    </source>
</evidence>
<evidence type="ECO:0000313" key="1">
    <source>
        <dbReference type="EMBL" id="SDG64212.1"/>
    </source>
</evidence>
<organism evidence="1 2">
    <name type="scientific">Dyadobacter soli</name>
    <dbReference type="NCBI Taxonomy" id="659014"/>
    <lineage>
        <taxon>Bacteria</taxon>
        <taxon>Pseudomonadati</taxon>
        <taxon>Bacteroidota</taxon>
        <taxon>Cytophagia</taxon>
        <taxon>Cytophagales</taxon>
        <taxon>Spirosomataceae</taxon>
        <taxon>Dyadobacter</taxon>
    </lineage>
</organism>
<name>A0A1G7VWR0_9BACT</name>
<reference evidence="2" key="1">
    <citation type="submission" date="2016-10" db="EMBL/GenBank/DDBJ databases">
        <authorList>
            <person name="Varghese N."/>
            <person name="Submissions S."/>
        </authorList>
    </citation>
    <scope>NUCLEOTIDE SEQUENCE [LARGE SCALE GENOMIC DNA]</scope>
    <source>
        <strain evidence="2">DSM 25329</strain>
    </source>
</reference>
<dbReference type="RefSeq" id="WP_090156552.1">
    <property type="nucleotide sequence ID" value="NZ_FNAN01000021.1"/>
</dbReference>
<sequence length="176" mass="20247">MRDREPLIDELLGRFKKEIGADFEKYANHVHRVFETCVTRDTDPANRHNYAIAAVFHDIGIWTAHTIDYLPPSIGQAEHYLNSAQGGAGVAEITAMIYWHHKVGPYRGQFPVTVETFRKADWNDVSLGILTLGTDPQVLRRLRRRFPNAGFHWFLIRKIGANFLRHPLNPLPMFKS</sequence>
<dbReference type="Proteomes" id="UP000198748">
    <property type="component" value="Unassembled WGS sequence"/>
</dbReference>
<keyword evidence="2" id="KW-1185">Reference proteome</keyword>
<evidence type="ECO:0008006" key="3">
    <source>
        <dbReference type="Google" id="ProtNLM"/>
    </source>
</evidence>
<dbReference type="OrthoDB" id="459260at2"/>
<dbReference type="EMBL" id="FNAN01000021">
    <property type="protein sequence ID" value="SDG64212.1"/>
    <property type="molecule type" value="Genomic_DNA"/>
</dbReference>
<protein>
    <recommendedName>
        <fullName evidence="3">HD domain-containing protein</fullName>
    </recommendedName>
</protein>
<dbReference type="AlphaFoldDB" id="A0A1G7VWR0"/>